<dbReference type="Pfam" id="PF13086">
    <property type="entry name" value="AAA_11"/>
    <property type="match status" value="1"/>
</dbReference>
<keyword evidence="4" id="KW-0067">ATP-binding</keyword>
<gene>
    <name evidence="8" type="ORF">C5167_020012</name>
</gene>
<dbReference type="InterPro" id="IPR045529">
    <property type="entry name" value="DUF6469"/>
</dbReference>
<keyword evidence="1" id="KW-0547">Nucleotide-binding</keyword>
<dbReference type="PANTHER" id="PTHR21529:SF4">
    <property type="entry name" value="TPR AND ANKYRIN REPEAT-CONTAINING PROTEIN 1"/>
    <property type="match status" value="1"/>
</dbReference>
<evidence type="ECO:0000259" key="6">
    <source>
        <dbReference type="Pfam" id="PF13087"/>
    </source>
</evidence>
<dbReference type="InterPro" id="IPR027417">
    <property type="entry name" value="P-loop_NTPase"/>
</dbReference>
<feature type="domain" description="DNA2/NAM7 helicase-like C-terminal" evidence="6">
    <location>
        <begin position="573"/>
        <end position="769"/>
    </location>
</feature>
<keyword evidence="9" id="KW-1185">Reference proteome</keyword>
<feature type="domain" description="DNA2/NAM7 helicase helicase" evidence="5">
    <location>
        <begin position="289"/>
        <end position="568"/>
    </location>
</feature>
<evidence type="ECO:0000313" key="9">
    <source>
        <dbReference type="Proteomes" id="UP000316621"/>
    </source>
</evidence>
<evidence type="ECO:0000259" key="5">
    <source>
        <dbReference type="Pfam" id="PF13086"/>
    </source>
</evidence>
<dbReference type="InterPro" id="IPR041677">
    <property type="entry name" value="DNA2/NAM7_AAA_11"/>
</dbReference>
<dbReference type="GO" id="GO:0005694">
    <property type="term" value="C:chromosome"/>
    <property type="evidence" value="ECO:0007669"/>
    <property type="project" value="UniProtKB-ARBA"/>
</dbReference>
<protein>
    <recommendedName>
        <fullName evidence="10">UvrD-like helicase ATP-binding domain-containing protein</fullName>
    </recommendedName>
</protein>
<feature type="domain" description="DUF6469" evidence="7">
    <location>
        <begin position="118"/>
        <end position="249"/>
    </location>
</feature>
<dbReference type="InterPro" id="IPR041679">
    <property type="entry name" value="DNA2/NAM7-like_C"/>
</dbReference>
<dbReference type="STRING" id="3469.A0A4Y7ISB5"/>
<dbReference type="Pfam" id="PF13087">
    <property type="entry name" value="AAA_12"/>
    <property type="match status" value="1"/>
</dbReference>
<dbReference type="InterPro" id="IPR039904">
    <property type="entry name" value="TRANK1"/>
</dbReference>
<evidence type="ECO:0000313" key="8">
    <source>
        <dbReference type="EMBL" id="RZC51587.1"/>
    </source>
</evidence>
<dbReference type="CDD" id="cd18808">
    <property type="entry name" value="SF1_C_Upf1"/>
    <property type="match status" value="1"/>
</dbReference>
<keyword evidence="2" id="KW-0378">Hydrolase</keyword>
<evidence type="ECO:0008006" key="10">
    <source>
        <dbReference type="Google" id="ProtNLM"/>
    </source>
</evidence>
<dbReference type="EMBL" id="CM010716">
    <property type="protein sequence ID" value="RZC51587.1"/>
    <property type="molecule type" value="Genomic_DNA"/>
</dbReference>
<dbReference type="GO" id="GO:0005524">
    <property type="term" value="F:ATP binding"/>
    <property type="evidence" value="ECO:0007669"/>
    <property type="project" value="UniProtKB-KW"/>
</dbReference>
<accession>A0A4Y7ISB5</accession>
<dbReference type="GO" id="GO:0004386">
    <property type="term" value="F:helicase activity"/>
    <property type="evidence" value="ECO:0007669"/>
    <property type="project" value="UniProtKB-KW"/>
</dbReference>
<evidence type="ECO:0000256" key="1">
    <source>
        <dbReference type="ARBA" id="ARBA00022741"/>
    </source>
</evidence>
<evidence type="ECO:0000256" key="3">
    <source>
        <dbReference type="ARBA" id="ARBA00022806"/>
    </source>
</evidence>
<dbReference type="SUPFAM" id="SSF52540">
    <property type="entry name" value="P-loop containing nucleoside triphosphate hydrolases"/>
    <property type="match status" value="1"/>
</dbReference>
<dbReference type="AlphaFoldDB" id="A0A4Y7ISB5"/>
<evidence type="ECO:0000256" key="2">
    <source>
        <dbReference type="ARBA" id="ARBA00022801"/>
    </source>
</evidence>
<dbReference type="OMA" id="HESEAYM"/>
<reference evidence="8 9" key="1">
    <citation type="journal article" date="2018" name="Science">
        <title>The opium poppy genome and morphinan production.</title>
        <authorList>
            <person name="Guo L."/>
            <person name="Winzer T."/>
            <person name="Yang X."/>
            <person name="Li Y."/>
            <person name="Ning Z."/>
            <person name="He Z."/>
            <person name="Teodor R."/>
            <person name="Lu Y."/>
            <person name="Bowser T.A."/>
            <person name="Graham I.A."/>
            <person name="Ye K."/>
        </authorList>
    </citation>
    <scope>NUCLEOTIDE SEQUENCE [LARGE SCALE GENOMIC DNA]</scope>
    <source>
        <strain evidence="9">cv. HN1</strain>
        <tissue evidence="8">Leaves</tissue>
    </source>
</reference>
<sequence>MFLEIFEIGDEVECAGEVVEMVECGGEVVEMVEGGGEVVQMAHSSCSKYKRPEKDLIDLVFSWTLEDISNEELYKDQVEKIPECFQSTEDYLGSYTLPLIEETRSELFSSMEVLHDAPFAEVISVKESVSHGSFLYELQFDSWRNINSDSGKEAYSPKCGDLFVLPNVVPEIASDLEQCVRTCTFALVMKDMKESNATEDDKLSGYLKFRTSKLVEAKDGMRNSVFAVFLVNMTTKIRIWKALHMSGNLQIIKEVLRPNSTVEEICHFCSLQDDSAWDEQLGRRLSLVLDDSQAIAVRSSLSVAQCNHKSSVKLIWGPPGTGKTKTLSILLYTLLSKSCRTLACAPTNVTVKEVASRVLKLVENPHHMDPGQDGLLCSLGDLLLFGNRNRLEIFDDLEEIFLDYRVDRLVECFAPPNSWKKCFTSMIKFLEDCVAEYRLLENKSVGEAKTSANNVSTPEEVVEHESEAYMSCTSTQLYKIRNECIDALKSLCHSLSHVLPDSMDRSLVRRFCFQSASLIFCTASSSYTLHRVEMDSLNLLVIDEAAQLRECESTIPMQLKGIRHAILIDAGFGRSLFERLSLLGHSKHLLNIQYRMHPKISAFPNGNFYRNQILNAPNVLCKSYQRSYLQGPMFGPYSFICTSDGRDEQDNVAHSRKNMVEVAITLKIVRKLFRAWDGAREKLTIGIISPYAAQVAAIQEKLGHKYEKFEHFAVRVKSIDGFQGGEEDIIIISTVRSNSEGSIGFLSNLQRTNVALTRARRCLWILGDGKTLLRSGSCWSAFVSDAKNRHCLFNAGEDKDLANAALKAKKELDQLDDLLKGDSILFKTAKWKVLFSDNFRKSFMRLKSFQTQKSVINLLLKLSSGWSPKKMDSVCGNSLQLVKQFKVGRLYVISAVDIAKCSSYVQVLKIWDILPLEEMPKLVKRLDSIFSMYTDDFINRCKEKKADGDMDVPVIWEPCNEVARYNTRTEATSGLSVAEFDGRSYLENSKVNESLLLMKFYSLSSGVVSHLLVGSDGRELDLPFEMTDQELEIALFPRSSFILGRSGTGKTTILTMKLFQKEQQHYFSLEGLSEGTCSTSASPKNWMREGLGATNGTNLRQMFVTVSPQLCSSIKNQISNLKSFICGGKLSAENKLLICMTLMIPLRSVASPILSLTYHLIATHLS</sequence>
<dbReference type="Proteomes" id="UP000316621">
    <property type="component" value="Chromosome 2"/>
</dbReference>
<dbReference type="Gramene" id="RZC51587">
    <property type="protein sequence ID" value="RZC51587"/>
    <property type="gene ID" value="C5167_020012"/>
</dbReference>
<dbReference type="FunFam" id="3.40.50.300:FF:000326">
    <property type="entry name" value="P-loop containing nucleoside triphosphate hydrolase"/>
    <property type="match status" value="1"/>
</dbReference>
<name>A0A4Y7ISB5_PAPSO</name>
<dbReference type="GO" id="GO:0016787">
    <property type="term" value="F:hydrolase activity"/>
    <property type="evidence" value="ECO:0007669"/>
    <property type="project" value="UniProtKB-KW"/>
</dbReference>
<dbReference type="Gene3D" id="3.40.50.300">
    <property type="entry name" value="P-loop containing nucleotide triphosphate hydrolases"/>
    <property type="match status" value="2"/>
</dbReference>
<proteinExistence type="predicted"/>
<dbReference type="InterPro" id="IPR047187">
    <property type="entry name" value="SF1_C_Upf1"/>
</dbReference>
<dbReference type="Pfam" id="PF20073">
    <property type="entry name" value="DUF6469"/>
    <property type="match status" value="1"/>
</dbReference>
<keyword evidence="3" id="KW-0347">Helicase</keyword>
<evidence type="ECO:0000256" key="4">
    <source>
        <dbReference type="ARBA" id="ARBA00022840"/>
    </source>
</evidence>
<evidence type="ECO:0000259" key="7">
    <source>
        <dbReference type="Pfam" id="PF20073"/>
    </source>
</evidence>
<dbReference type="PANTHER" id="PTHR21529">
    <property type="entry name" value="MAMMARY TURMOR VIRUS RECEPTOR HOMOLOG 1, 2 MTVR1, 2"/>
    <property type="match status" value="1"/>
</dbReference>
<organism evidence="8 9">
    <name type="scientific">Papaver somniferum</name>
    <name type="common">Opium poppy</name>
    <dbReference type="NCBI Taxonomy" id="3469"/>
    <lineage>
        <taxon>Eukaryota</taxon>
        <taxon>Viridiplantae</taxon>
        <taxon>Streptophyta</taxon>
        <taxon>Embryophyta</taxon>
        <taxon>Tracheophyta</taxon>
        <taxon>Spermatophyta</taxon>
        <taxon>Magnoliopsida</taxon>
        <taxon>Ranunculales</taxon>
        <taxon>Papaveraceae</taxon>
        <taxon>Papaveroideae</taxon>
        <taxon>Papaver</taxon>
    </lineage>
</organism>